<proteinExistence type="predicted"/>
<protein>
    <submittedName>
        <fullName evidence="2">Uncharacterized protein</fullName>
    </submittedName>
</protein>
<keyword evidence="1" id="KW-0472">Membrane</keyword>
<evidence type="ECO:0000313" key="3">
    <source>
        <dbReference type="Proteomes" id="UP000644115"/>
    </source>
</evidence>
<feature type="transmembrane region" description="Helical" evidence="1">
    <location>
        <begin position="101"/>
        <end position="122"/>
    </location>
</feature>
<keyword evidence="3" id="KW-1185">Reference proteome</keyword>
<feature type="transmembrane region" description="Helical" evidence="1">
    <location>
        <begin position="7"/>
        <end position="25"/>
    </location>
</feature>
<evidence type="ECO:0000313" key="2">
    <source>
        <dbReference type="EMBL" id="MBC6000241.1"/>
    </source>
</evidence>
<dbReference type="Proteomes" id="UP000644115">
    <property type="component" value="Unassembled WGS sequence"/>
</dbReference>
<accession>A0A923NFQ6</accession>
<reference evidence="2" key="1">
    <citation type="submission" date="2020-08" db="EMBL/GenBank/DDBJ databases">
        <authorList>
            <person name="Liu C."/>
            <person name="Sun Q."/>
        </authorList>
    </citation>
    <scope>NUCLEOTIDE SEQUENCE</scope>
    <source>
        <strain evidence="2">BX16</strain>
    </source>
</reference>
<dbReference type="EMBL" id="JACRWC010000112">
    <property type="protein sequence ID" value="MBC6000241.1"/>
    <property type="molecule type" value="Genomic_DNA"/>
</dbReference>
<sequence length="177" mass="19399">MKTSKTMKIALGGICLALTVIFLFGGSIVPGIELTLFAISSLFTAVMILETGVKGGVLLYAGAVLLGFAIIPNKLAMIPYAFFFGYYGIVKYYIEKLPGRWIQLALKTGLFAVLLSIGLIGFKKLLLGSIHLPDYPVWLLILAGIAFLLLYDFVYTFLIGFYLRRIKGRGIDGMKLS</sequence>
<name>A0A923NFQ6_9FIRM</name>
<gene>
    <name evidence="2" type="ORF">H8876_09540</name>
</gene>
<feature type="transmembrane region" description="Helical" evidence="1">
    <location>
        <begin position="137"/>
        <end position="163"/>
    </location>
</feature>
<keyword evidence="1" id="KW-0812">Transmembrane</keyword>
<organism evidence="2 3">
    <name type="scientific">Lentihominibacter faecis</name>
    <dbReference type="NCBI Taxonomy" id="2764712"/>
    <lineage>
        <taxon>Bacteria</taxon>
        <taxon>Bacillati</taxon>
        <taxon>Bacillota</taxon>
        <taxon>Clostridia</taxon>
        <taxon>Peptostreptococcales</taxon>
        <taxon>Anaerovoracaceae</taxon>
        <taxon>Lentihominibacter</taxon>
    </lineage>
</organism>
<keyword evidence="1" id="KW-1133">Transmembrane helix</keyword>
<comment type="caution">
    <text evidence="2">The sequence shown here is derived from an EMBL/GenBank/DDBJ whole genome shotgun (WGS) entry which is preliminary data.</text>
</comment>
<dbReference type="AlphaFoldDB" id="A0A923NFQ6"/>
<evidence type="ECO:0000256" key="1">
    <source>
        <dbReference type="SAM" id="Phobius"/>
    </source>
</evidence>
<dbReference type="RefSeq" id="WP_177264507.1">
    <property type="nucleotide sequence ID" value="NZ_JACRWC010000112.1"/>
</dbReference>